<evidence type="ECO:0000313" key="2">
    <source>
        <dbReference type="Proteomes" id="UP000466730"/>
    </source>
</evidence>
<name>A0A844BPF4_9RHOB</name>
<organism evidence="1 2">
    <name type="scientific">Rhodovulum strictum</name>
    <dbReference type="NCBI Taxonomy" id="58314"/>
    <lineage>
        <taxon>Bacteria</taxon>
        <taxon>Pseudomonadati</taxon>
        <taxon>Pseudomonadota</taxon>
        <taxon>Alphaproteobacteria</taxon>
        <taxon>Rhodobacterales</taxon>
        <taxon>Paracoccaceae</taxon>
        <taxon>Rhodovulum</taxon>
    </lineage>
</organism>
<sequence length="57" mass="6446">MGRQRLGKLPTHRYLPDIVRYLVTGGTPTAHLVDQITEVGRDALERALKDPVFMETL</sequence>
<evidence type="ECO:0000313" key="1">
    <source>
        <dbReference type="EMBL" id="MRH22862.1"/>
    </source>
</evidence>
<comment type="caution">
    <text evidence="1">The sequence shown here is derived from an EMBL/GenBank/DDBJ whole genome shotgun (WGS) entry which is preliminary data.</text>
</comment>
<keyword evidence="2" id="KW-1185">Reference proteome</keyword>
<dbReference type="RefSeq" id="WP_153750118.1">
    <property type="nucleotide sequence ID" value="NZ_BAAADI010000001.1"/>
</dbReference>
<accession>A0A844BPF4</accession>
<dbReference type="OrthoDB" id="270332at2"/>
<dbReference type="AlphaFoldDB" id="A0A844BPF4"/>
<dbReference type="Proteomes" id="UP000466730">
    <property type="component" value="Unassembled WGS sequence"/>
</dbReference>
<proteinExistence type="predicted"/>
<reference evidence="1 2" key="1">
    <citation type="submission" date="2019-11" db="EMBL/GenBank/DDBJ databases">
        <title>Draft Whole-Genome sequence of the marine photosynthetic bacterium Rhodovulum strictum DSM 11289.</title>
        <authorList>
            <person name="Kyndt J.A."/>
            <person name="Meyer T.E."/>
        </authorList>
    </citation>
    <scope>NUCLEOTIDE SEQUENCE [LARGE SCALE GENOMIC DNA]</scope>
    <source>
        <strain evidence="1 2">DSM 11289</strain>
    </source>
</reference>
<gene>
    <name evidence="1" type="ORF">GH815_17980</name>
</gene>
<protein>
    <submittedName>
        <fullName evidence="1">Uncharacterized protein</fullName>
    </submittedName>
</protein>
<dbReference type="EMBL" id="WJPO01000048">
    <property type="protein sequence ID" value="MRH22862.1"/>
    <property type="molecule type" value="Genomic_DNA"/>
</dbReference>